<proteinExistence type="predicted"/>
<comment type="caution">
    <text evidence="2">The sequence shown here is derived from an EMBL/GenBank/DDBJ whole genome shotgun (WGS) entry which is preliminary data.</text>
</comment>
<evidence type="ECO:0000313" key="3">
    <source>
        <dbReference type="Proteomes" id="UP000887013"/>
    </source>
</evidence>
<dbReference type="Proteomes" id="UP000887013">
    <property type="component" value="Unassembled WGS sequence"/>
</dbReference>
<feature type="compositionally biased region" description="Basic and acidic residues" evidence="1">
    <location>
        <begin position="41"/>
        <end position="60"/>
    </location>
</feature>
<sequence length="116" mass="13501">MARDPAFFSGEERKESGVDRKKIEKEPKEFFRSQKNLHIGRRWEEREREREGDRKGREKTPATMPCQLTQPPKRLHTGSVARFTMRPQLKIPNAVEGSIRRVGDNGERGGNWIGRT</sequence>
<gene>
    <name evidence="2" type="ORF">NPIL_144711</name>
</gene>
<feature type="region of interest" description="Disordered" evidence="1">
    <location>
        <begin position="1"/>
        <end position="21"/>
    </location>
</feature>
<protein>
    <submittedName>
        <fullName evidence="2">Uncharacterized protein</fullName>
    </submittedName>
</protein>
<accession>A0A8X6PPZ3</accession>
<organism evidence="2 3">
    <name type="scientific">Nephila pilipes</name>
    <name type="common">Giant wood spider</name>
    <name type="synonym">Nephila maculata</name>
    <dbReference type="NCBI Taxonomy" id="299642"/>
    <lineage>
        <taxon>Eukaryota</taxon>
        <taxon>Metazoa</taxon>
        <taxon>Ecdysozoa</taxon>
        <taxon>Arthropoda</taxon>
        <taxon>Chelicerata</taxon>
        <taxon>Arachnida</taxon>
        <taxon>Araneae</taxon>
        <taxon>Araneomorphae</taxon>
        <taxon>Entelegynae</taxon>
        <taxon>Araneoidea</taxon>
        <taxon>Nephilidae</taxon>
        <taxon>Nephila</taxon>
    </lineage>
</organism>
<feature type="compositionally biased region" description="Basic and acidic residues" evidence="1">
    <location>
        <begin position="10"/>
        <end position="21"/>
    </location>
</feature>
<dbReference type="AlphaFoldDB" id="A0A8X6PPZ3"/>
<keyword evidence="3" id="KW-1185">Reference proteome</keyword>
<dbReference type="EMBL" id="BMAW01071711">
    <property type="protein sequence ID" value="GFT79294.1"/>
    <property type="molecule type" value="Genomic_DNA"/>
</dbReference>
<feature type="region of interest" description="Disordered" evidence="1">
    <location>
        <begin position="40"/>
        <end position="75"/>
    </location>
</feature>
<reference evidence="2" key="1">
    <citation type="submission" date="2020-08" db="EMBL/GenBank/DDBJ databases">
        <title>Multicomponent nature underlies the extraordinary mechanical properties of spider dragline silk.</title>
        <authorList>
            <person name="Kono N."/>
            <person name="Nakamura H."/>
            <person name="Mori M."/>
            <person name="Yoshida Y."/>
            <person name="Ohtoshi R."/>
            <person name="Malay A.D."/>
            <person name="Moran D.A.P."/>
            <person name="Tomita M."/>
            <person name="Numata K."/>
            <person name="Arakawa K."/>
        </authorList>
    </citation>
    <scope>NUCLEOTIDE SEQUENCE</scope>
</reference>
<evidence type="ECO:0000256" key="1">
    <source>
        <dbReference type="SAM" id="MobiDB-lite"/>
    </source>
</evidence>
<evidence type="ECO:0000313" key="2">
    <source>
        <dbReference type="EMBL" id="GFT79294.1"/>
    </source>
</evidence>
<name>A0A8X6PPZ3_NEPPI</name>